<protein>
    <submittedName>
        <fullName evidence="2">Uncharacterized protein</fullName>
    </submittedName>
</protein>
<feature type="region of interest" description="Disordered" evidence="1">
    <location>
        <begin position="54"/>
        <end position="159"/>
    </location>
</feature>
<proteinExistence type="predicted"/>
<gene>
    <name evidence="2" type="ORF">E5288_WYG000429</name>
</gene>
<dbReference type="AlphaFoldDB" id="A0A6B0QQV2"/>
<name>A0A6B0QQV2_9CETA</name>
<comment type="caution">
    <text evidence="2">The sequence shown here is derived from an EMBL/GenBank/DDBJ whole genome shotgun (WGS) entry which is preliminary data.</text>
</comment>
<evidence type="ECO:0000313" key="3">
    <source>
        <dbReference type="Proteomes" id="UP000322234"/>
    </source>
</evidence>
<dbReference type="EMBL" id="VBQZ03000001">
    <property type="protein sequence ID" value="MXQ79041.1"/>
    <property type="molecule type" value="Genomic_DNA"/>
</dbReference>
<organism evidence="2 3">
    <name type="scientific">Bos mutus</name>
    <name type="common">wild yak</name>
    <dbReference type="NCBI Taxonomy" id="72004"/>
    <lineage>
        <taxon>Eukaryota</taxon>
        <taxon>Metazoa</taxon>
        <taxon>Chordata</taxon>
        <taxon>Craniata</taxon>
        <taxon>Vertebrata</taxon>
        <taxon>Euteleostomi</taxon>
        <taxon>Mammalia</taxon>
        <taxon>Eutheria</taxon>
        <taxon>Laurasiatheria</taxon>
        <taxon>Artiodactyla</taxon>
        <taxon>Ruminantia</taxon>
        <taxon>Pecora</taxon>
        <taxon>Bovidae</taxon>
        <taxon>Bovinae</taxon>
        <taxon>Bos</taxon>
    </lineage>
</organism>
<evidence type="ECO:0000313" key="2">
    <source>
        <dbReference type="EMBL" id="MXQ79041.1"/>
    </source>
</evidence>
<reference evidence="2" key="1">
    <citation type="submission" date="2019-10" db="EMBL/GenBank/DDBJ databases">
        <title>The sequence and de novo assembly of the wild yak genome.</title>
        <authorList>
            <person name="Liu Y."/>
        </authorList>
    </citation>
    <scope>NUCLEOTIDE SEQUENCE [LARGE SCALE GENOMIC DNA]</scope>
    <source>
        <strain evidence="2">WY2019</strain>
    </source>
</reference>
<evidence type="ECO:0000256" key="1">
    <source>
        <dbReference type="SAM" id="MobiDB-lite"/>
    </source>
</evidence>
<accession>A0A6B0QQV2</accession>
<sequence>MDWKGKSGSSEQEPFQGEAEFSGLLATLCAISWILASLTQFDNSCVGPLAARCAQDIPRPPTPSSANQGTEGPAGELHWPPRPRVRSSPKSQSSREKDVGIRLSKRFTLTIKRPRGPSGAQQSRATKDLRWEQAATAVREPRLTKQTNQRLTHRRNNKQ</sequence>
<keyword evidence="3" id="KW-1185">Reference proteome</keyword>
<dbReference type="Proteomes" id="UP000322234">
    <property type="component" value="Unassembled WGS sequence"/>
</dbReference>